<sequence length="146" mass="16865">MANNDEMAMLYAVENIEQHERIIHVRQSRNPEFITDPFTYTDRLFIKNYRLTKELVTNLVELVRPYIVSKSRSSAIDLKTKVLVTLNFLATGSYQLPIGNSRFTAVSQPTVSHCISEVVAAINHPEIFHDWVKFPKNMNELSKVRN</sequence>
<reference evidence="1" key="2">
    <citation type="submission" date="2022-06" db="UniProtKB">
        <authorList>
            <consortium name="EnsemblMetazoa"/>
        </authorList>
    </citation>
    <scope>IDENTIFICATION</scope>
</reference>
<dbReference type="OrthoDB" id="6585536at2759"/>
<dbReference type="AlphaFoldDB" id="A0A8R2BAH3"/>
<protein>
    <recommendedName>
        <fullName evidence="3">Nuclease HARBI1</fullName>
    </recommendedName>
</protein>
<keyword evidence="2" id="KW-1185">Reference proteome</keyword>
<dbReference type="Proteomes" id="UP000007819">
    <property type="component" value="Unassembled WGS sequence"/>
</dbReference>
<accession>A0A8R2BAH3</accession>
<dbReference type="GeneID" id="103311664"/>
<organism evidence="1 2">
    <name type="scientific">Acyrthosiphon pisum</name>
    <name type="common">Pea aphid</name>
    <dbReference type="NCBI Taxonomy" id="7029"/>
    <lineage>
        <taxon>Eukaryota</taxon>
        <taxon>Metazoa</taxon>
        <taxon>Ecdysozoa</taxon>
        <taxon>Arthropoda</taxon>
        <taxon>Hexapoda</taxon>
        <taxon>Insecta</taxon>
        <taxon>Pterygota</taxon>
        <taxon>Neoptera</taxon>
        <taxon>Paraneoptera</taxon>
        <taxon>Hemiptera</taxon>
        <taxon>Sternorrhyncha</taxon>
        <taxon>Aphidomorpha</taxon>
        <taxon>Aphidoidea</taxon>
        <taxon>Aphididae</taxon>
        <taxon>Macrosiphini</taxon>
        <taxon>Acyrthosiphon</taxon>
    </lineage>
</organism>
<evidence type="ECO:0008006" key="3">
    <source>
        <dbReference type="Google" id="ProtNLM"/>
    </source>
</evidence>
<evidence type="ECO:0000313" key="1">
    <source>
        <dbReference type="EnsemblMetazoa" id="XP_008189569.1"/>
    </source>
</evidence>
<reference evidence="2" key="1">
    <citation type="submission" date="2010-06" db="EMBL/GenBank/DDBJ databases">
        <authorList>
            <person name="Jiang H."/>
            <person name="Abraham K."/>
            <person name="Ali S."/>
            <person name="Alsbrooks S.L."/>
            <person name="Anim B.N."/>
            <person name="Anosike U.S."/>
            <person name="Attaway T."/>
            <person name="Bandaranaike D.P."/>
            <person name="Battles P.K."/>
            <person name="Bell S.N."/>
            <person name="Bell A.V."/>
            <person name="Beltran B."/>
            <person name="Bickham C."/>
            <person name="Bustamante Y."/>
            <person name="Caleb T."/>
            <person name="Canada A."/>
            <person name="Cardenas V."/>
            <person name="Carter K."/>
            <person name="Chacko J."/>
            <person name="Chandrabose M.N."/>
            <person name="Chavez D."/>
            <person name="Chavez A."/>
            <person name="Chen L."/>
            <person name="Chu H.-S."/>
            <person name="Claassen K.J."/>
            <person name="Cockrell R."/>
            <person name="Collins M."/>
            <person name="Cooper J.A."/>
            <person name="Cree A."/>
            <person name="Curry S.M."/>
            <person name="Da Y."/>
            <person name="Dao M.D."/>
            <person name="Das B."/>
            <person name="Davila M.-L."/>
            <person name="Davy-Carroll L."/>
            <person name="Denson S."/>
            <person name="Dinh H."/>
            <person name="Ebong V.E."/>
            <person name="Edwards J.R."/>
            <person name="Egan A."/>
            <person name="El-Daye J."/>
            <person name="Escobedo L."/>
            <person name="Fernandez S."/>
            <person name="Fernando P.R."/>
            <person name="Flagg N."/>
            <person name="Forbes L.D."/>
            <person name="Fowler R.G."/>
            <person name="Fu Q."/>
            <person name="Gabisi R.A."/>
            <person name="Ganer J."/>
            <person name="Garbino Pronczuk A."/>
            <person name="Garcia R.M."/>
            <person name="Garner T."/>
            <person name="Garrett T.E."/>
            <person name="Gonzalez D.A."/>
            <person name="Hamid H."/>
            <person name="Hawkins E.S."/>
            <person name="Hirani K."/>
            <person name="Hogues M.E."/>
            <person name="Hollins B."/>
            <person name="Hsiao C.-H."/>
            <person name="Jabil R."/>
            <person name="James M.L."/>
            <person name="Jhangiani S.N."/>
            <person name="Johnson B."/>
            <person name="Johnson Q."/>
            <person name="Joshi V."/>
            <person name="Kalu J.B."/>
            <person name="Kam C."/>
            <person name="Kashfia A."/>
            <person name="Keebler J."/>
            <person name="Kisamo H."/>
            <person name="Kovar C.L."/>
            <person name="Lago L.A."/>
            <person name="Lai C.-Y."/>
            <person name="Laidlaw J."/>
            <person name="Lara F."/>
            <person name="Le T.-K."/>
            <person name="Lee S.L."/>
            <person name="Legall F.H."/>
            <person name="Lemon S.J."/>
            <person name="Lewis L.R."/>
            <person name="Li B."/>
            <person name="Liu Y."/>
            <person name="Liu Y.-S."/>
            <person name="Lopez J."/>
            <person name="Lozado R.J."/>
            <person name="Lu J."/>
            <person name="Madu R.C."/>
            <person name="Maheshwari M."/>
            <person name="Maheshwari R."/>
            <person name="Malloy K."/>
            <person name="Martinez E."/>
            <person name="Mathew T."/>
            <person name="Mercado I.C."/>
            <person name="Mercado C."/>
            <person name="Meyer B."/>
            <person name="Montgomery K."/>
            <person name="Morgan M.B."/>
            <person name="Munidasa M."/>
            <person name="Nazareth L.V."/>
            <person name="Nelson J."/>
            <person name="Ng B.M."/>
            <person name="Nguyen N.B."/>
            <person name="Nguyen P.Q."/>
            <person name="Nguyen T."/>
            <person name="Obregon M."/>
            <person name="Okwuonu G.O."/>
            <person name="Onwere C.G."/>
            <person name="Orozco G."/>
            <person name="Parra A."/>
            <person name="Patel S."/>
            <person name="Patil S."/>
            <person name="Perez A."/>
            <person name="Perez Y."/>
            <person name="Pham C."/>
            <person name="Primus E.L."/>
            <person name="Pu L.-L."/>
            <person name="Puazo M."/>
            <person name="Qin X."/>
            <person name="Quiroz J.B."/>
            <person name="Reese J."/>
            <person name="Richards S."/>
            <person name="Rives C.M."/>
            <person name="Robberts R."/>
            <person name="Ruiz S.J."/>
            <person name="Ruiz M.J."/>
            <person name="Santibanez J."/>
            <person name="Schneider B.W."/>
            <person name="Sisson I."/>
            <person name="Smith M."/>
            <person name="Sodergren E."/>
            <person name="Song X.-Z."/>
            <person name="Song B.B."/>
            <person name="Summersgill H."/>
            <person name="Thelus R."/>
            <person name="Thornton R.D."/>
            <person name="Trejos Z.Y."/>
            <person name="Usmani K."/>
            <person name="Vattathil S."/>
            <person name="Villasana D."/>
            <person name="Walker D.L."/>
            <person name="Wang S."/>
            <person name="Wang K."/>
            <person name="White C.S."/>
            <person name="Williams A.C."/>
            <person name="Williamson J."/>
            <person name="Wilson K."/>
            <person name="Woghiren I.O."/>
            <person name="Woodworth J.R."/>
            <person name="Worley K.C."/>
            <person name="Wright R.A."/>
            <person name="Wu W."/>
            <person name="Young L."/>
            <person name="Zhang L."/>
            <person name="Zhang J."/>
            <person name="Zhu Y."/>
            <person name="Muzny D.M."/>
            <person name="Weinstock G."/>
            <person name="Gibbs R.A."/>
        </authorList>
    </citation>
    <scope>NUCLEOTIDE SEQUENCE [LARGE SCALE GENOMIC DNA]</scope>
    <source>
        <strain evidence="2">LSR1</strain>
    </source>
</reference>
<dbReference type="RefSeq" id="XP_008189569.1">
    <property type="nucleotide sequence ID" value="XM_008191347.1"/>
</dbReference>
<name>A0A8R2BAH3_ACYPI</name>
<dbReference type="KEGG" id="api:103311664"/>
<proteinExistence type="predicted"/>
<dbReference type="EnsemblMetazoa" id="XM_008191347.1">
    <property type="protein sequence ID" value="XP_008189569.1"/>
    <property type="gene ID" value="LOC103311664"/>
</dbReference>
<evidence type="ECO:0000313" key="2">
    <source>
        <dbReference type="Proteomes" id="UP000007819"/>
    </source>
</evidence>